<organism evidence="1 2">
    <name type="scientific">Salibacterium halotolerans</name>
    <dbReference type="NCBI Taxonomy" id="1884432"/>
    <lineage>
        <taxon>Bacteria</taxon>
        <taxon>Bacillati</taxon>
        <taxon>Bacillota</taxon>
        <taxon>Bacilli</taxon>
        <taxon>Bacillales</taxon>
        <taxon>Bacillaceae</taxon>
    </lineage>
</organism>
<dbReference type="AlphaFoldDB" id="A0A1I5S3N0"/>
<proteinExistence type="predicted"/>
<dbReference type="EMBL" id="FOXD01000008">
    <property type="protein sequence ID" value="SFP65353.1"/>
    <property type="molecule type" value="Genomic_DNA"/>
</dbReference>
<evidence type="ECO:0008006" key="3">
    <source>
        <dbReference type="Google" id="ProtNLM"/>
    </source>
</evidence>
<evidence type="ECO:0000313" key="2">
    <source>
        <dbReference type="Proteomes" id="UP000198892"/>
    </source>
</evidence>
<dbReference type="RefSeq" id="WP_093336727.1">
    <property type="nucleotide sequence ID" value="NZ_FOXD01000008.1"/>
</dbReference>
<dbReference type="OrthoDB" id="2943141at2"/>
<accession>A0A1I5S3N0</accession>
<gene>
    <name evidence="1" type="ORF">SAMN05518683_10836</name>
</gene>
<protein>
    <recommendedName>
        <fullName evidence="3">Lipoprotein</fullName>
    </recommendedName>
</protein>
<dbReference type="PROSITE" id="PS51257">
    <property type="entry name" value="PROKAR_LIPOPROTEIN"/>
    <property type="match status" value="1"/>
</dbReference>
<evidence type="ECO:0000313" key="1">
    <source>
        <dbReference type="EMBL" id="SFP65353.1"/>
    </source>
</evidence>
<name>A0A1I5S3N0_9BACI</name>
<reference evidence="2" key="1">
    <citation type="submission" date="2016-10" db="EMBL/GenBank/DDBJ databases">
        <authorList>
            <person name="Varghese N."/>
            <person name="Submissions S."/>
        </authorList>
    </citation>
    <scope>NUCLEOTIDE SEQUENCE [LARGE SCALE GENOMIC DNA]</scope>
    <source>
        <strain evidence="2">S7</strain>
    </source>
</reference>
<dbReference type="STRING" id="1884432.SAMN05518683_10836"/>
<dbReference type="Proteomes" id="UP000198892">
    <property type="component" value="Unassembled WGS sequence"/>
</dbReference>
<sequence length="177" mass="18965">MKNHVITAAVFACLLLGSGCGQEDSGVEIQVYADDVKKNWNAANMPPVPEDTKVMVYPSLVEKFVVEVAGHDGDIFIVEEPMLQAALDPEGLHSLQELEVGSGGAVFRKDQGMVYAAVVGEDASLLRRADVSVSTPLIAVIPAYSDKKEQSLRILKQALAEPRLLQKGGEGTWNSTG</sequence>
<keyword evidence="2" id="KW-1185">Reference proteome</keyword>